<comment type="function">
    <text evidence="13">Probable methyltransferase required to silence rDNA.</text>
</comment>
<feature type="compositionally biased region" description="Basic residues" evidence="14">
    <location>
        <begin position="23"/>
        <end position="35"/>
    </location>
</feature>
<dbReference type="Pfam" id="PF05148">
    <property type="entry name" value="Methyltransf_8"/>
    <property type="match status" value="1"/>
</dbReference>
<gene>
    <name evidence="15" type="ORF">Bhyg_16210</name>
</gene>
<evidence type="ECO:0000256" key="11">
    <source>
        <dbReference type="ARBA" id="ARBA00023163"/>
    </source>
</evidence>
<dbReference type="Proteomes" id="UP001151699">
    <property type="component" value="Unassembled WGS sequence"/>
</dbReference>
<keyword evidence="10" id="KW-0805">Transcription regulation</keyword>
<feature type="compositionally biased region" description="Basic and acidic residues" evidence="14">
    <location>
        <begin position="56"/>
        <end position="79"/>
    </location>
</feature>
<keyword evidence="16" id="KW-1185">Reference proteome</keyword>
<keyword evidence="7 13" id="KW-0808">Transferase</keyword>
<reference evidence="15" key="1">
    <citation type="submission" date="2022-07" db="EMBL/GenBank/DDBJ databases">
        <authorList>
            <person name="Trinca V."/>
            <person name="Uliana J.V.C."/>
            <person name="Torres T.T."/>
            <person name="Ward R.J."/>
            <person name="Monesi N."/>
        </authorList>
    </citation>
    <scope>NUCLEOTIDE SEQUENCE</scope>
    <source>
        <strain evidence="15">HSMRA1968</strain>
        <tissue evidence="15">Whole embryos</tissue>
    </source>
</reference>
<dbReference type="FunFam" id="3.40.50.150:FF:000068">
    <property type="entry name" value="Ribosomal RNA-processing protein 8"/>
    <property type="match status" value="1"/>
</dbReference>
<evidence type="ECO:0000313" key="15">
    <source>
        <dbReference type="EMBL" id="KAJ6632925.1"/>
    </source>
</evidence>
<evidence type="ECO:0000256" key="9">
    <source>
        <dbReference type="ARBA" id="ARBA00022853"/>
    </source>
</evidence>
<dbReference type="PANTHER" id="PTHR12787:SF0">
    <property type="entry name" value="RIBOSOMAL RNA-PROCESSING PROTEIN 8"/>
    <property type="match status" value="1"/>
</dbReference>
<comment type="subcellular location">
    <subcellularLocation>
        <location evidence="1 13">Nucleus</location>
        <location evidence="1 13">Nucleolus</location>
    </subcellularLocation>
</comment>
<dbReference type="CDD" id="cd02440">
    <property type="entry name" value="AdoMet_MTases"/>
    <property type="match status" value="1"/>
</dbReference>
<dbReference type="GO" id="GO:0000183">
    <property type="term" value="P:rDNA heterochromatin formation"/>
    <property type="evidence" value="ECO:0007669"/>
    <property type="project" value="TreeGrafter"/>
</dbReference>
<evidence type="ECO:0000313" key="16">
    <source>
        <dbReference type="Proteomes" id="UP001151699"/>
    </source>
</evidence>
<keyword evidence="6 13" id="KW-0489">Methyltransferase</keyword>
<dbReference type="AlphaFoldDB" id="A0A9Q0RTB6"/>
<comment type="caution">
    <text evidence="15">The sequence shown here is derived from an EMBL/GenBank/DDBJ whole genome shotgun (WGS) entry which is preliminary data.</text>
</comment>
<organism evidence="15 16">
    <name type="scientific">Pseudolycoriella hygida</name>
    <dbReference type="NCBI Taxonomy" id="35572"/>
    <lineage>
        <taxon>Eukaryota</taxon>
        <taxon>Metazoa</taxon>
        <taxon>Ecdysozoa</taxon>
        <taxon>Arthropoda</taxon>
        <taxon>Hexapoda</taxon>
        <taxon>Insecta</taxon>
        <taxon>Pterygota</taxon>
        <taxon>Neoptera</taxon>
        <taxon>Endopterygota</taxon>
        <taxon>Diptera</taxon>
        <taxon>Nematocera</taxon>
        <taxon>Sciaroidea</taxon>
        <taxon>Sciaridae</taxon>
        <taxon>Pseudolycoriella</taxon>
    </lineage>
</organism>
<dbReference type="GO" id="GO:0046015">
    <property type="term" value="P:regulation of transcription by glucose"/>
    <property type="evidence" value="ECO:0007669"/>
    <property type="project" value="TreeGrafter"/>
</dbReference>
<dbReference type="GO" id="GO:0005730">
    <property type="term" value="C:nucleolus"/>
    <property type="evidence" value="ECO:0007669"/>
    <property type="project" value="UniProtKB-SubCell"/>
</dbReference>
<keyword evidence="12 13" id="KW-0539">Nucleus</keyword>
<evidence type="ECO:0000256" key="8">
    <source>
        <dbReference type="ARBA" id="ARBA00022691"/>
    </source>
</evidence>
<dbReference type="GO" id="GO:0032259">
    <property type="term" value="P:methylation"/>
    <property type="evidence" value="ECO:0007669"/>
    <property type="project" value="UniProtKB-KW"/>
</dbReference>
<comment type="similarity">
    <text evidence="2 13">Belongs to the methyltransferase superfamily. RRP8 family.</text>
</comment>
<sequence length="342" mass="39121">MSAKIFKTPSWDDEISVPQKTFNFKKKSNKKKKPKTANNQPDFSSYEPGRYVKLHRSSEPGSKKRKLEEAKDTSIENGKKIKKKTDEITVPAKKKKKLENIPFTTKVSQTAEPIDEPADENPNSFRQTLIDNLKGSRFRYLNELLYTKPSDEATGVFQDDPTSFQAYHDGYRQQVQQWPLNPLDRIIKALKRLPRNLVVADFGCGEARLARSIPQKTYSLDLVAKTDDIIACDMANSPLETGSIDVVVFCLSLMGTNTKDFILEANRVLKDGGLLKIAEVESRFTDIRHFVSNIKQCGFEMVHQDLSNNLFYFMNFKKTKMVKKTSKNVKAFSLKPCIYKKR</sequence>
<dbReference type="EMBL" id="WJQU01002398">
    <property type="protein sequence ID" value="KAJ6632925.1"/>
    <property type="molecule type" value="Genomic_DNA"/>
</dbReference>
<evidence type="ECO:0000256" key="7">
    <source>
        <dbReference type="ARBA" id="ARBA00022679"/>
    </source>
</evidence>
<keyword evidence="11" id="KW-0804">Transcription</keyword>
<evidence type="ECO:0000256" key="12">
    <source>
        <dbReference type="ARBA" id="ARBA00023242"/>
    </source>
</evidence>
<dbReference type="InterPro" id="IPR007823">
    <property type="entry name" value="RRP8"/>
</dbReference>
<evidence type="ECO:0000256" key="5">
    <source>
        <dbReference type="ARBA" id="ARBA00022552"/>
    </source>
</evidence>
<dbReference type="GO" id="GO:0008168">
    <property type="term" value="F:methyltransferase activity"/>
    <property type="evidence" value="ECO:0007669"/>
    <property type="project" value="UniProtKB-KW"/>
</dbReference>
<dbReference type="GO" id="GO:0006364">
    <property type="term" value="P:rRNA processing"/>
    <property type="evidence" value="ECO:0007669"/>
    <property type="project" value="UniProtKB-UniRule"/>
</dbReference>
<dbReference type="Gene3D" id="1.10.10.2150">
    <property type="entry name" value="Ribosomal RNA-processing protein 8, N-terminal domain"/>
    <property type="match status" value="1"/>
</dbReference>
<keyword evidence="9" id="KW-0156">Chromatin regulator</keyword>
<keyword evidence="4" id="KW-0678">Repressor</keyword>
<accession>A0A9Q0RTB6</accession>
<dbReference type="GO" id="GO:0042149">
    <property type="term" value="P:cellular response to glucose starvation"/>
    <property type="evidence" value="ECO:0007669"/>
    <property type="project" value="TreeGrafter"/>
</dbReference>
<name>A0A9Q0RTB6_9DIPT</name>
<evidence type="ECO:0000256" key="2">
    <source>
        <dbReference type="ARBA" id="ARBA00006301"/>
    </source>
</evidence>
<dbReference type="FunFam" id="1.10.10.2150:FF:000001">
    <property type="entry name" value="Ribosomal RNA-processing protein 8"/>
    <property type="match status" value="1"/>
</dbReference>
<dbReference type="GO" id="GO:0005677">
    <property type="term" value="C:chromatin silencing complex"/>
    <property type="evidence" value="ECO:0007669"/>
    <property type="project" value="TreeGrafter"/>
</dbReference>
<evidence type="ECO:0000256" key="10">
    <source>
        <dbReference type="ARBA" id="ARBA00023015"/>
    </source>
</evidence>
<evidence type="ECO:0000256" key="4">
    <source>
        <dbReference type="ARBA" id="ARBA00022491"/>
    </source>
</evidence>
<dbReference type="OrthoDB" id="10258825at2759"/>
<feature type="region of interest" description="Disordered" evidence="14">
    <location>
        <begin position="22"/>
        <end position="79"/>
    </location>
</feature>
<dbReference type="PANTHER" id="PTHR12787">
    <property type="entry name" value="RIBOSOMAL RNA-PROCESSING PROTEIN 8"/>
    <property type="match status" value="1"/>
</dbReference>
<proteinExistence type="inferred from homology"/>
<evidence type="ECO:0000256" key="3">
    <source>
        <dbReference type="ARBA" id="ARBA00020203"/>
    </source>
</evidence>
<dbReference type="InterPro" id="IPR029063">
    <property type="entry name" value="SAM-dependent_MTases_sf"/>
</dbReference>
<dbReference type="SUPFAM" id="SSF53335">
    <property type="entry name" value="S-adenosyl-L-methionine-dependent methyltransferases"/>
    <property type="match status" value="1"/>
</dbReference>
<evidence type="ECO:0000256" key="13">
    <source>
        <dbReference type="RuleBase" id="RU365074"/>
    </source>
</evidence>
<dbReference type="GO" id="GO:0033553">
    <property type="term" value="C:rDNA heterochromatin"/>
    <property type="evidence" value="ECO:0007669"/>
    <property type="project" value="TreeGrafter"/>
</dbReference>
<evidence type="ECO:0000256" key="14">
    <source>
        <dbReference type="SAM" id="MobiDB-lite"/>
    </source>
</evidence>
<protein>
    <recommendedName>
        <fullName evidence="3 13">Ribosomal RNA-processing protein 8</fullName>
        <ecNumber evidence="13">2.1.1.-</ecNumber>
    </recommendedName>
</protein>
<keyword evidence="8 13" id="KW-0949">S-adenosyl-L-methionine</keyword>
<dbReference type="InterPro" id="IPR042036">
    <property type="entry name" value="RRP8_N"/>
</dbReference>
<dbReference type="EC" id="2.1.1.-" evidence="13"/>
<evidence type="ECO:0000256" key="1">
    <source>
        <dbReference type="ARBA" id="ARBA00004604"/>
    </source>
</evidence>
<evidence type="ECO:0000256" key="6">
    <source>
        <dbReference type="ARBA" id="ARBA00022603"/>
    </source>
</evidence>
<keyword evidence="5 13" id="KW-0698">rRNA processing</keyword>
<dbReference type="Gene3D" id="3.40.50.150">
    <property type="entry name" value="Vaccinia Virus protein VP39"/>
    <property type="match status" value="1"/>
</dbReference>